<dbReference type="EMBL" id="CP039247">
    <property type="protein sequence ID" value="QCB27885.1"/>
    <property type="molecule type" value="Genomic_DNA"/>
</dbReference>
<keyword evidence="2" id="KW-1185">Reference proteome</keyword>
<dbReference type="OrthoDB" id="4412961at2"/>
<proteinExistence type="predicted"/>
<reference evidence="1 2" key="1">
    <citation type="submission" date="2019-04" db="EMBL/GenBank/DDBJ databases">
        <title>Corynebacterium endometrii sp. nov., isolated from the uterus of a cow with endometritis.</title>
        <authorList>
            <person name="Ballas P."/>
            <person name="Ruckert C."/>
            <person name="Wagener K."/>
            <person name="Drillich M."/>
            <person name="Kaempfer P."/>
            <person name="Busse H.-J."/>
            <person name="Ehling-Schulz M."/>
        </authorList>
    </citation>
    <scope>NUCLEOTIDE SEQUENCE [LARGE SCALE GENOMIC DNA]</scope>
    <source>
        <strain evidence="1 2">LMM-1653</strain>
    </source>
</reference>
<dbReference type="Proteomes" id="UP000296352">
    <property type="component" value="Chromosome"/>
</dbReference>
<evidence type="ECO:0000313" key="2">
    <source>
        <dbReference type="Proteomes" id="UP000296352"/>
    </source>
</evidence>
<dbReference type="AlphaFoldDB" id="A0A4P7QE78"/>
<accession>A0A4P7QE78</accession>
<dbReference type="KEGG" id="cee:CENDO_02935"/>
<gene>
    <name evidence="1" type="ORF">CENDO_02935</name>
</gene>
<sequence length="126" mass="14158">MYTAIPGFAHLKLYVPEDRVVYSRPSHVTDVRTRKIATRLVSLAVDVAAGQRAITHLPHKHFHPTIKLHLGTWIRAHELKRKREAKVRSIHIRPNGEIFGTAGIGSAQHAFTGSIEGEKLVSFRLL</sequence>
<evidence type="ECO:0000313" key="1">
    <source>
        <dbReference type="EMBL" id="QCB27885.1"/>
    </source>
</evidence>
<organism evidence="1 2">
    <name type="scientific">Corynebacterium endometrii</name>
    <dbReference type="NCBI Taxonomy" id="2488819"/>
    <lineage>
        <taxon>Bacteria</taxon>
        <taxon>Bacillati</taxon>
        <taxon>Actinomycetota</taxon>
        <taxon>Actinomycetes</taxon>
        <taxon>Mycobacteriales</taxon>
        <taxon>Corynebacteriaceae</taxon>
        <taxon>Corynebacterium</taxon>
    </lineage>
</organism>
<name>A0A4P7QE78_9CORY</name>
<dbReference type="RefSeq" id="WP_136140696.1">
    <property type="nucleotide sequence ID" value="NZ_CP039247.1"/>
</dbReference>
<protein>
    <submittedName>
        <fullName evidence="1">Uncharacterized protein</fullName>
    </submittedName>
</protein>